<evidence type="ECO:0000256" key="3">
    <source>
        <dbReference type="ARBA" id="ARBA00022801"/>
    </source>
</evidence>
<evidence type="ECO:0000256" key="4">
    <source>
        <dbReference type="ARBA" id="ARBA00022825"/>
    </source>
</evidence>
<dbReference type="InterPro" id="IPR050131">
    <property type="entry name" value="Peptidase_S8_subtilisin-like"/>
</dbReference>
<proteinExistence type="inferred from homology"/>
<dbReference type="InterPro" id="IPR015500">
    <property type="entry name" value="Peptidase_S8_subtilisin-rel"/>
</dbReference>
<comment type="similarity">
    <text evidence="1 5">Belongs to the peptidase S8 family.</text>
</comment>
<feature type="domain" description="Peptidase S8/S53" evidence="6">
    <location>
        <begin position="37"/>
        <end position="270"/>
    </location>
</feature>
<dbReference type="PRINTS" id="PR00723">
    <property type="entry name" value="SUBTILISIN"/>
</dbReference>
<dbReference type="Pfam" id="PF00082">
    <property type="entry name" value="Peptidase_S8"/>
    <property type="match status" value="1"/>
</dbReference>
<sequence length="288" mass="30860">MGALTWKLLDPDESRIAVDLGEPSPITVAWAWGGATGADVRVCVVDGGIESGHPLVGTVASSHAVVDREGERKVVEVAHGDSFGHGTACAGIVREIAPDCEIHSVRVLSERGGGTGRTLLAGLEWAIRQRFDVINMSLSTTRPEFVQALRELADEAYFAGSVIVASAHNSPVESFPWRFSSVISVGSHTHPDPNRVLYNPNPPVEFFARGQAVQVAGLRGSVIRSSGNSFATPHVAGRCALILSKHPRLTAFQLKTILFLTASNVRGERLDEPLYGAAGYLDRIGRHR</sequence>
<accession>A0A1C4VGA1</accession>
<dbReference type="Proteomes" id="UP000183585">
    <property type="component" value="Unassembled WGS sequence"/>
</dbReference>
<dbReference type="GO" id="GO:0006508">
    <property type="term" value="P:proteolysis"/>
    <property type="evidence" value="ECO:0007669"/>
    <property type="project" value="UniProtKB-KW"/>
</dbReference>
<evidence type="ECO:0000256" key="2">
    <source>
        <dbReference type="ARBA" id="ARBA00022670"/>
    </source>
</evidence>
<dbReference type="AlphaFoldDB" id="A0A1C4VGA1"/>
<evidence type="ECO:0000313" key="7">
    <source>
        <dbReference type="EMBL" id="SCE83014.1"/>
    </source>
</evidence>
<gene>
    <name evidence="7" type="ORF">GA0070563_102264</name>
</gene>
<feature type="active site" description="Charge relay system" evidence="5">
    <location>
        <position position="46"/>
    </location>
</feature>
<dbReference type="GO" id="GO:0004252">
    <property type="term" value="F:serine-type endopeptidase activity"/>
    <property type="evidence" value="ECO:0007669"/>
    <property type="project" value="UniProtKB-UniRule"/>
</dbReference>
<keyword evidence="8" id="KW-1185">Reference proteome</keyword>
<name>A0A1C4VGA1_9ACTN</name>
<organism evidence="7 8">
    <name type="scientific">Micromonospora carbonacea</name>
    <dbReference type="NCBI Taxonomy" id="47853"/>
    <lineage>
        <taxon>Bacteria</taxon>
        <taxon>Bacillati</taxon>
        <taxon>Actinomycetota</taxon>
        <taxon>Actinomycetes</taxon>
        <taxon>Micromonosporales</taxon>
        <taxon>Micromonosporaceae</taxon>
        <taxon>Micromonospora</taxon>
    </lineage>
</organism>
<dbReference type="SUPFAM" id="SSF52743">
    <property type="entry name" value="Subtilisin-like"/>
    <property type="match status" value="1"/>
</dbReference>
<keyword evidence="4 5" id="KW-0720">Serine protease</keyword>
<evidence type="ECO:0000256" key="5">
    <source>
        <dbReference type="PROSITE-ProRule" id="PRU01240"/>
    </source>
</evidence>
<dbReference type="InterPro" id="IPR034067">
    <property type="entry name" value="Serine_protease_KerA-like_dom"/>
</dbReference>
<dbReference type="RefSeq" id="WP_074473092.1">
    <property type="nucleotide sequence ID" value="NZ_FMCT01000002.1"/>
</dbReference>
<dbReference type="InterPro" id="IPR036852">
    <property type="entry name" value="Peptidase_S8/S53_dom_sf"/>
</dbReference>
<protein>
    <submittedName>
        <fullName evidence="7">Subtilase family protein</fullName>
    </submittedName>
</protein>
<evidence type="ECO:0000313" key="8">
    <source>
        <dbReference type="Proteomes" id="UP000183585"/>
    </source>
</evidence>
<dbReference type="PANTHER" id="PTHR43806">
    <property type="entry name" value="PEPTIDASE S8"/>
    <property type="match status" value="1"/>
</dbReference>
<evidence type="ECO:0000256" key="1">
    <source>
        <dbReference type="ARBA" id="ARBA00011073"/>
    </source>
</evidence>
<dbReference type="CDD" id="cd07492">
    <property type="entry name" value="Peptidases_S8_8"/>
    <property type="match status" value="1"/>
</dbReference>
<dbReference type="Gene3D" id="3.40.50.200">
    <property type="entry name" value="Peptidase S8/S53 domain"/>
    <property type="match status" value="1"/>
</dbReference>
<feature type="active site" description="Charge relay system" evidence="5">
    <location>
        <position position="85"/>
    </location>
</feature>
<evidence type="ECO:0000259" key="6">
    <source>
        <dbReference type="Pfam" id="PF00082"/>
    </source>
</evidence>
<reference evidence="8" key="1">
    <citation type="submission" date="2016-06" db="EMBL/GenBank/DDBJ databases">
        <authorList>
            <person name="Varghese N."/>
            <person name="Submissions Spin"/>
        </authorList>
    </citation>
    <scope>NUCLEOTIDE SEQUENCE [LARGE SCALE GENOMIC DNA]</scope>
    <source>
        <strain evidence="8">DSM 43168</strain>
    </source>
</reference>
<dbReference type="PANTHER" id="PTHR43806:SF11">
    <property type="entry name" value="CEREVISIN-RELATED"/>
    <property type="match status" value="1"/>
</dbReference>
<dbReference type="PROSITE" id="PS51892">
    <property type="entry name" value="SUBTILASE"/>
    <property type="match status" value="1"/>
</dbReference>
<keyword evidence="3 5" id="KW-0378">Hydrolase</keyword>
<dbReference type="InterPro" id="IPR000209">
    <property type="entry name" value="Peptidase_S8/S53_dom"/>
</dbReference>
<keyword evidence="2 5" id="KW-0645">Protease</keyword>
<feature type="active site" description="Charge relay system" evidence="5">
    <location>
        <position position="229"/>
    </location>
</feature>
<dbReference type="EMBL" id="FMCT01000002">
    <property type="protein sequence ID" value="SCE83014.1"/>
    <property type="molecule type" value="Genomic_DNA"/>
</dbReference>